<dbReference type="InterPro" id="IPR014284">
    <property type="entry name" value="RNA_pol_sigma-70_dom"/>
</dbReference>
<dbReference type="Proteomes" id="UP000320085">
    <property type="component" value="Unassembled WGS sequence"/>
</dbReference>
<dbReference type="Pfam" id="PF13490">
    <property type="entry name" value="zf-HC2"/>
    <property type="match status" value="1"/>
</dbReference>
<evidence type="ECO:0000259" key="9">
    <source>
        <dbReference type="Pfam" id="PF13490"/>
    </source>
</evidence>
<dbReference type="EMBL" id="VFQF01000001">
    <property type="protein sequence ID" value="TQN49012.1"/>
    <property type="molecule type" value="Genomic_DNA"/>
</dbReference>
<dbReference type="GO" id="GO:0016987">
    <property type="term" value="F:sigma factor activity"/>
    <property type="evidence" value="ECO:0007669"/>
    <property type="project" value="UniProtKB-KW"/>
</dbReference>
<dbReference type="AlphaFoldDB" id="A0A543PY69"/>
<feature type="compositionally biased region" description="Low complexity" evidence="6">
    <location>
        <begin position="385"/>
        <end position="458"/>
    </location>
</feature>
<feature type="region of interest" description="Disordered" evidence="6">
    <location>
        <begin position="381"/>
        <end position="482"/>
    </location>
</feature>
<accession>A0A543PY69</accession>
<feature type="domain" description="RNA polymerase sigma-70 region 2" evidence="8">
    <location>
        <begin position="36"/>
        <end position="101"/>
    </location>
</feature>
<keyword evidence="7" id="KW-0472">Membrane</keyword>
<evidence type="ECO:0000256" key="5">
    <source>
        <dbReference type="ARBA" id="ARBA00023163"/>
    </source>
</evidence>
<evidence type="ECO:0000256" key="4">
    <source>
        <dbReference type="ARBA" id="ARBA00023125"/>
    </source>
</evidence>
<keyword evidence="5" id="KW-0804">Transcription</keyword>
<sequence>MSAETALWSRDSWESAPDEVLLGRAREGSAEAYGELWRRHLPAAYGVAGKHGGRTPPEDIVAEAATKIFTLLQSGRGPDDHFRAYFLTTVRTVAADHTRRELRLLPVSDDDLELITEPAEAAEAIALESGDGGDSELYDTELVRAAFAGLPERDQRVLWHTTVEGEAPRVVAPRLGMTAGAVSSRAMRARESLRAGYLDAYADRCLEHAESRECSWTIERLGRLVRGRLPRRQTERAEAHIASCPHAAAVAADLREIHRGFPALVVPLVLAVGFGSSGLAAALGFAGVGAAGVGAGAAALAAMGEAPAGVAASAAAATGSVGAAVGVAAGTTAGASAGAPRDGSAGAGGAAESSQTAARVAVLLAAGVVAIGLVAAALTSGQSDAPPATAPTALSPSPGAGTATGTLGTSATVTTPPTSSTPTGIPSVTSGVVTASAQPPGAGTTAGSATARPRATTPSPTPPPAPRPTSATPAPPPAAGVEARLLGAGDPSRISLRVPAVSSGGSMTVTVSTSGGAGSLTAGNRTFTCTQSSRSSVTCVGDGGQIQLVQGGTGGPTPLVVRVRNASGAVTQSVVIPT</sequence>
<name>A0A543PY69_9MICO</name>
<feature type="transmembrane region" description="Helical" evidence="7">
    <location>
        <begin position="360"/>
        <end position="378"/>
    </location>
</feature>
<dbReference type="SUPFAM" id="SSF88946">
    <property type="entry name" value="Sigma2 domain of RNA polymerase sigma factors"/>
    <property type="match status" value="1"/>
</dbReference>
<dbReference type="SUPFAM" id="SSF88659">
    <property type="entry name" value="Sigma3 and sigma4 domains of RNA polymerase sigma factors"/>
    <property type="match status" value="1"/>
</dbReference>
<dbReference type="OrthoDB" id="4990598at2"/>
<dbReference type="GO" id="GO:0003677">
    <property type="term" value="F:DNA binding"/>
    <property type="evidence" value="ECO:0007669"/>
    <property type="project" value="UniProtKB-KW"/>
</dbReference>
<protein>
    <submittedName>
        <fullName evidence="10">RNA polymerase sigma factor (Sigma-70 family)</fullName>
    </submittedName>
</protein>
<keyword evidence="7" id="KW-0812">Transmembrane</keyword>
<dbReference type="NCBIfam" id="TIGR02937">
    <property type="entry name" value="sigma70-ECF"/>
    <property type="match status" value="1"/>
</dbReference>
<dbReference type="InterPro" id="IPR027383">
    <property type="entry name" value="Znf_put"/>
</dbReference>
<reference evidence="10 11" key="1">
    <citation type="submission" date="2019-06" db="EMBL/GenBank/DDBJ databases">
        <title>Sequencing the genomes of 1000 actinobacteria strains.</title>
        <authorList>
            <person name="Klenk H.-P."/>
        </authorList>
    </citation>
    <scope>NUCLEOTIDE SEQUENCE [LARGE SCALE GENOMIC DNA]</scope>
    <source>
        <strain evidence="10 11">DSM 21776</strain>
    </source>
</reference>
<evidence type="ECO:0000313" key="11">
    <source>
        <dbReference type="Proteomes" id="UP000320085"/>
    </source>
</evidence>
<dbReference type="InterPro" id="IPR036388">
    <property type="entry name" value="WH-like_DNA-bd_sf"/>
</dbReference>
<dbReference type="RefSeq" id="WP_141821867.1">
    <property type="nucleotide sequence ID" value="NZ_BAAAQC010000013.1"/>
</dbReference>
<keyword evidence="7" id="KW-1133">Transmembrane helix</keyword>
<keyword evidence="3" id="KW-0731">Sigma factor</keyword>
<dbReference type="PANTHER" id="PTHR43133">
    <property type="entry name" value="RNA POLYMERASE ECF-TYPE SIGMA FACTO"/>
    <property type="match status" value="1"/>
</dbReference>
<gene>
    <name evidence="10" type="ORF">FHX52_2169</name>
</gene>
<dbReference type="InterPro" id="IPR013324">
    <property type="entry name" value="RNA_pol_sigma_r3/r4-like"/>
</dbReference>
<evidence type="ECO:0000256" key="2">
    <source>
        <dbReference type="ARBA" id="ARBA00023015"/>
    </source>
</evidence>
<feature type="compositionally biased region" description="Pro residues" evidence="6">
    <location>
        <begin position="459"/>
        <end position="478"/>
    </location>
</feature>
<organism evidence="10 11">
    <name type="scientific">Humibacillus xanthopallidus</name>
    <dbReference type="NCBI Taxonomy" id="412689"/>
    <lineage>
        <taxon>Bacteria</taxon>
        <taxon>Bacillati</taxon>
        <taxon>Actinomycetota</taxon>
        <taxon>Actinomycetes</taxon>
        <taxon>Micrococcales</taxon>
        <taxon>Intrasporangiaceae</taxon>
        <taxon>Humibacillus</taxon>
    </lineage>
</organism>
<dbReference type="Pfam" id="PF04542">
    <property type="entry name" value="Sigma70_r2"/>
    <property type="match status" value="1"/>
</dbReference>
<dbReference type="PANTHER" id="PTHR43133:SF8">
    <property type="entry name" value="RNA POLYMERASE SIGMA FACTOR HI_1459-RELATED"/>
    <property type="match status" value="1"/>
</dbReference>
<dbReference type="Gene3D" id="1.10.10.10">
    <property type="entry name" value="Winged helix-like DNA-binding domain superfamily/Winged helix DNA-binding domain"/>
    <property type="match status" value="1"/>
</dbReference>
<keyword evidence="2" id="KW-0805">Transcription regulation</keyword>
<evidence type="ECO:0000256" key="3">
    <source>
        <dbReference type="ARBA" id="ARBA00023082"/>
    </source>
</evidence>
<dbReference type="InterPro" id="IPR013325">
    <property type="entry name" value="RNA_pol_sigma_r2"/>
</dbReference>
<dbReference type="InterPro" id="IPR007627">
    <property type="entry name" value="RNA_pol_sigma70_r2"/>
</dbReference>
<evidence type="ECO:0000313" key="10">
    <source>
        <dbReference type="EMBL" id="TQN49012.1"/>
    </source>
</evidence>
<keyword evidence="4" id="KW-0238">DNA-binding</keyword>
<feature type="domain" description="Putative zinc-finger" evidence="9">
    <location>
        <begin position="214"/>
        <end position="246"/>
    </location>
</feature>
<dbReference type="InterPro" id="IPR039425">
    <property type="entry name" value="RNA_pol_sigma-70-like"/>
</dbReference>
<comment type="similarity">
    <text evidence="1">Belongs to the sigma-70 factor family. ECF subfamily.</text>
</comment>
<proteinExistence type="inferred from homology"/>
<evidence type="ECO:0000259" key="8">
    <source>
        <dbReference type="Pfam" id="PF04542"/>
    </source>
</evidence>
<evidence type="ECO:0000256" key="7">
    <source>
        <dbReference type="SAM" id="Phobius"/>
    </source>
</evidence>
<evidence type="ECO:0000256" key="1">
    <source>
        <dbReference type="ARBA" id="ARBA00010641"/>
    </source>
</evidence>
<comment type="caution">
    <text evidence="10">The sequence shown here is derived from an EMBL/GenBank/DDBJ whole genome shotgun (WGS) entry which is preliminary data.</text>
</comment>
<dbReference type="Gene3D" id="1.10.1740.10">
    <property type="match status" value="1"/>
</dbReference>
<dbReference type="GO" id="GO:0006352">
    <property type="term" value="P:DNA-templated transcription initiation"/>
    <property type="evidence" value="ECO:0007669"/>
    <property type="project" value="InterPro"/>
</dbReference>
<evidence type="ECO:0000256" key="6">
    <source>
        <dbReference type="SAM" id="MobiDB-lite"/>
    </source>
</evidence>